<organism evidence="2 3">
    <name type="scientific">Desulfarculus baarsii (strain ATCC 33931 / DSM 2075 / LMG 7858 / VKM B-1802 / 2st14)</name>
    <dbReference type="NCBI Taxonomy" id="644282"/>
    <lineage>
        <taxon>Bacteria</taxon>
        <taxon>Pseudomonadati</taxon>
        <taxon>Thermodesulfobacteriota</taxon>
        <taxon>Desulfarculia</taxon>
        <taxon>Desulfarculales</taxon>
        <taxon>Desulfarculaceae</taxon>
        <taxon>Desulfarculus</taxon>
    </lineage>
</organism>
<dbReference type="InterPro" id="IPR041698">
    <property type="entry name" value="Methyltransf_25"/>
</dbReference>
<gene>
    <name evidence="2" type="ordered locus">Deba_1669</name>
</gene>
<name>E1QHJ4_DESB2</name>
<protein>
    <submittedName>
        <fullName evidence="2">Methyltransferase type 11</fullName>
    </submittedName>
</protein>
<dbReference type="Proteomes" id="UP000009047">
    <property type="component" value="Chromosome"/>
</dbReference>
<dbReference type="RefSeq" id="WP_013258490.1">
    <property type="nucleotide sequence ID" value="NC_014365.1"/>
</dbReference>
<dbReference type="STRING" id="644282.Deba_1669"/>
<dbReference type="SUPFAM" id="SSF53335">
    <property type="entry name" value="S-adenosyl-L-methionine-dependent methyltransferases"/>
    <property type="match status" value="1"/>
</dbReference>
<evidence type="ECO:0000259" key="1">
    <source>
        <dbReference type="Pfam" id="PF13649"/>
    </source>
</evidence>
<dbReference type="InterPro" id="IPR029063">
    <property type="entry name" value="SAM-dependent_MTases_sf"/>
</dbReference>
<dbReference type="HOGENOM" id="CLU_060275_2_0_7"/>
<reference evidence="2 3" key="1">
    <citation type="journal article" date="2010" name="Stand. Genomic Sci.">
        <title>Complete genome sequence of Desulfarculus baarsii type strain (2st14).</title>
        <authorList>
            <person name="Sun H."/>
            <person name="Spring S."/>
            <person name="Lapidus A."/>
            <person name="Davenport K."/>
            <person name="Del Rio T.G."/>
            <person name="Tice H."/>
            <person name="Nolan M."/>
            <person name="Copeland A."/>
            <person name="Cheng J.F."/>
            <person name="Lucas S."/>
            <person name="Tapia R."/>
            <person name="Goodwin L."/>
            <person name="Pitluck S."/>
            <person name="Ivanova N."/>
            <person name="Pagani I."/>
            <person name="Mavromatis K."/>
            <person name="Ovchinnikova G."/>
            <person name="Pati A."/>
            <person name="Chen A."/>
            <person name="Palaniappan K."/>
            <person name="Hauser L."/>
            <person name="Chang Y.J."/>
            <person name="Jeffries C.D."/>
            <person name="Detter J.C."/>
            <person name="Han C."/>
            <person name="Rohde M."/>
            <person name="Brambilla E."/>
            <person name="Goker M."/>
            <person name="Woyke T."/>
            <person name="Bristow J."/>
            <person name="Eisen J.A."/>
            <person name="Markowitz V."/>
            <person name="Hugenholtz P."/>
            <person name="Kyrpides N.C."/>
            <person name="Klenk H.P."/>
            <person name="Land M."/>
        </authorList>
    </citation>
    <scope>NUCLEOTIDE SEQUENCE [LARGE SCALE GENOMIC DNA]</scope>
    <source>
        <strain evidence="3">ATCC 33931 / DSM 2075 / LMG 7858 / VKM B-1802 / 2st14</strain>
    </source>
</reference>
<dbReference type="EMBL" id="CP002085">
    <property type="protein sequence ID" value="ADK85037.1"/>
    <property type="molecule type" value="Genomic_DNA"/>
</dbReference>
<dbReference type="Gene3D" id="3.40.50.150">
    <property type="entry name" value="Vaccinia Virus protein VP39"/>
    <property type="match status" value="1"/>
</dbReference>
<evidence type="ECO:0000313" key="2">
    <source>
        <dbReference type="EMBL" id="ADK85037.1"/>
    </source>
</evidence>
<feature type="domain" description="Methyltransferase" evidence="1">
    <location>
        <begin position="87"/>
        <end position="144"/>
    </location>
</feature>
<dbReference type="GO" id="GO:0008168">
    <property type="term" value="F:methyltransferase activity"/>
    <property type="evidence" value="ECO:0007669"/>
    <property type="project" value="UniProtKB-KW"/>
</dbReference>
<dbReference type="Pfam" id="PF13649">
    <property type="entry name" value="Methyltransf_25"/>
    <property type="match status" value="1"/>
</dbReference>
<keyword evidence="2" id="KW-0808">Transferase</keyword>
<keyword evidence="2" id="KW-0489">Methyltransferase</keyword>
<dbReference type="eggNOG" id="COG2890">
    <property type="taxonomic scope" value="Bacteria"/>
</dbReference>
<dbReference type="CDD" id="cd02440">
    <property type="entry name" value="AdoMet_MTases"/>
    <property type="match status" value="1"/>
</dbReference>
<dbReference type="OrthoDB" id="5522265at2"/>
<proteinExistence type="predicted"/>
<dbReference type="AlphaFoldDB" id="E1QHJ4"/>
<evidence type="ECO:0000313" key="3">
    <source>
        <dbReference type="Proteomes" id="UP000009047"/>
    </source>
</evidence>
<dbReference type="GO" id="GO:0032259">
    <property type="term" value="P:methylation"/>
    <property type="evidence" value="ECO:0007669"/>
    <property type="project" value="UniProtKB-KW"/>
</dbReference>
<dbReference type="KEGG" id="dbr:Deba_1669"/>
<sequence>MIPAVKMQDLAVEMAPLGRQFWEDAWRRANEASFLKTTQEIDPKAWDRFYDEVSDIYLDLWGQPETLGRAVVDELLANGVVGPGASVLDVGCGPGTLAIPLAKAGARVTALDNSAGMLAALKRQSFSQQLEITTINSNWRDHRPARKSALALAGFFPPALSPEGLARLESWSSGHCALTLGTGHEPYEFRRELWGEVLQMPFHKGSHHLSCAVNYLIAAERRPNLRHLHWTSRFCQPVEKVARFYRSYFGIFGRRGPEVDGKIASVLRRHCHDGMVLAQGSVQVAVLWWACPRRLAALA</sequence>
<keyword evidence="3" id="KW-1185">Reference proteome</keyword>
<accession>E1QHJ4</accession>